<comment type="caution">
    <text evidence="6">The sequence shown here is derived from an EMBL/GenBank/DDBJ whole genome shotgun (WGS) entry which is preliminary data.</text>
</comment>
<dbReference type="InterPro" id="IPR001509">
    <property type="entry name" value="Epimerase_deHydtase"/>
</dbReference>
<evidence type="ECO:0000256" key="1">
    <source>
        <dbReference type="ARBA" id="ARBA00001911"/>
    </source>
</evidence>
<dbReference type="GO" id="GO:0048040">
    <property type="term" value="F:UDP-glucuronate decarboxylase activity"/>
    <property type="evidence" value="ECO:0007669"/>
    <property type="project" value="TreeGrafter"/>
</dbReference>
<gene>
    <name evidence="6" type="ORF">B7707_02065</name>
</gene>
<keyword evidence="4" id="KW-0456">Lyase</keyword>
<dbReference type="SUPFAM" id="SSF51735">
    <property type="entry name" value="NAD(P)-binding Rossmann-fold domains"/>
    <property type="match status" value="1"/>
</dbReference>
<evidence type="ECO:0000256" key="3">
    <source>
        <dbReference type="ARBA" id="ARBA00023027"/>
    </source>
</evidence>
<sequence length="352" mass="38853">MVLLSNNLYKRDVKESLSAIVNVAELKEKSILITGGSGLIGSSIVDQLLLLNDLRNFNIKIYCCGRNLSYLKERFGSETSFLKFVAYDAAVVPDFNFDIDFIIHAASPASPELYVNQPVETMTSNFLGMYNLLSYAKNAGVSKVLYVSSSEVYGLSSSNQPLEENYIGLVDHLNVRCSYASSKRATETLCTSFVSEYSLNITVVRPGHIYGPSAKVTDNRVSSFFMNEAIAGRDIVMKSTGSQLRSYCYSLDCASAILSVLLSGESGQVYNISNPNSIITIKQMAEIISQVSNVKLIMDVPDNQDLKQANPMQNASLRSDKLERLGWRGLFDAKLGFGNTYRILKEFTSANK</sequence>
<dbReference type="Gene3D" id="3.40.50.720">
    <property type="entry name" value="NAD(P)-binding Rossmann-like Domain"/>
    <property type="match status" value="1"/>
</dbReference>
<reference evidence="6 7" key="1">
    <citation type="journal article" date="2016" name="Eur. J. Clin. Microbiol. Infect. Dis.">
        <title>Whole genome sequencing as a tool for phylogenetic analysis of clinical strains of Mitis group streptococci.</title>
        <authorList>
            <person name="Rasmussen L.H."/>
            <person name="Dargis R."/>
            <person name="Hojholt K."/>
            <person name="Christensen J.J."/>
            <person name="Skovgaard O."/>
            <person name="Justesen U.S."/>
            <person name="Rosenvinge F.S."/>
            <person name="Moser C."/>
            <person name="Lukjancenko O."/>
            <person name="Rasmussen S."/>
            <person name="Nielsen X.C."/>
        </authorList>
    </citation>
    <scope>NUCLEOTIDE SEQUENCE [LARGE SCALE GENOMIC DNA]</scope>
    <source>
        <strain evidence="6 7">RH_70047_11</strain>
    </source>
</reference>
<protein>
    <recommendedName>
        <fullName evidence="5">NAD-dependent epimerase/dehydratase domain-containing protein</fullName>
    </recommendedName>
</protein>
<dbReference type="Proteomes" id="UP000193326">
    <property type="component" value="Unassembled WGS sequence"/>
</dbReference>
<dbReference type="InterPro" id="IPR036291">
    <property type="entry name" value="NAD(P)-bd_dom_sf"/>
</dbReference>
<dbReference type="GO" id="GO:0070403">
    <property type="term" value="F:NAD+ binding"/>
    <property type="evidence" value="ECO:0007669"/>
    <property type="project" value="InterPro"/>
</dbReference>
<proteinExistence type="predicted"/>
<dbReference type="InterPro" id="IPR044516">
    <property type="entry name" value="UXS-like"/>
</dbReference>
<evidence type="ECO:0000256" key="2">
    <source>
        <dbReference type="ARBA" id="ARBA00022793"/>
    </source>
</evidence>
<evidence type="ECO:0000313" key="7">
    <source>
        <dbReference type="Proteomes" id="UP000193326"/>
    </source>
</evidence>
<dbReference type="RefSeq" id="WP_084945581.1">
    <property type="nucleotide sequence ID" value="NZ_NCUY01000030.1"/>
</dbReference>
<evidence type="ECO:0000256" key="4">
    <source>
        <dbReference type="ARBA" id="ARBA00023239"/>
    </source>
</evidence>
<organism evidence="6 7">
    <name type="scientific">Streptococcus oralis subsp. dentisani</name>
    <dbReference type="NCBI Taxonomy" id="1458253"/>
    <lineage>
        <taxon>Bacteria</taxon>
        <taxon>Bacillati</taxon>
        <taxon>Bacillota</taxon>
        <taxon>Bacilli</taxon>
        <taxon>Lactobacillales</taxon>
        <taxon>Streptococcaceae</taxon>
        <taxon>Streptococcus</taxon>
    </lineage>
</organism>
<feature type="domain" description="NAD-dependent epimerase/dehydratase" evidence="5">
    <location>
        <begin position="31"/>
        <end position="272"/>
    </location>
</feature>
<dbReference type="OrthoDB" id="9771073at2"/>
<dbReference type="PANTHER" id="PTHR43078">
    <property type="entry name" value="UDP-GLUCURONIC ACID DECARBOXYLASE-RELATED"/>
    <property type="match status" value="1"/>
</dbReference>
<evidence type="ECO:0000313" key="6">
    <source>
        <dbReference type="EMBL" id="ORO78757.1"/>
    </source>
</evidence>
<evidence type="ECO:0000259" key="5">
    <source>
        <dbReference type="Pfam" id="PF01370"/>
    </source>
</evidence>
<accession>A0A1X1J059</accession>
<name>A0A1X1J059_STROR</name>
<dbReference type="Pfam" id="PF01370">
    <property type="entry name" value="Epimerase"/>
    <property type="match status" value="1"/>
</dbReference>
<keyword evidence="3" id="KW-0520">NAD</keyword>
<dbReference type="PANTHER" id="PTHR43078:SF6">
    <property type="entry name" value="UDP-GLUCURONIC ACID DECARBOXYLASE 1"/>
    <property type="match status" value="1"/>
</dbReference>
<dbReference type="GO" id="GO:0042732">
    <property type="term" value="P:D-xylose metabolic process"/>
    <property type="evidence" value="ECO:0007669"/>
    <property type="project" value="InterPro"/>
</dbReference>
<comment type="cofactor">
    <cofactor evidence="1">
        <name>NAD(+)</name>
        <dbReference type="ChEBI" id="CHEBI:57540"/>
    </cofactor>
</comment>
<dbReference type="AlphaFoldDB" id="A0A1X1J059"/>
<dbReference type="EMBL" id="NCUY01000030">
    <property type="protein sequence ID" value="ORO78757.1"/>
    <property type="molecule type" value="Genomic_DNA"/>
</dbReference>
<dbReference type="GO" id="GO:0005737">
    <property type="term" value="C:cytoplasm"/>
    <property type="evidence" value="ECO:0007669"/>
    <property type="project" value="TreeGrafter"/>
</dbReference>
<keyword evidence="2" id="KW-0210">Decarboxylase</keyword>